<keyword evidence="2" id="KW-0472">Membrane</keyword>
<accession>A0ABN3UBX2</accession>
<feature type="region of interest" description="Disordered" evidence="1">
    <location>
        <begin position="175"/>
        <end position="217"/>
    </location>
</feature>
<dbReference type="RefSeq" id="WP_344450817.1">
    <property type="nucleotide sequence ID" value="NZ_BAAATZ010000009.1"/>
</dbReference>
<feature type="transmembrane region" description="Helical" evidence="2">
    <location>
        <begin position="150"/>
        <end position="170"/>
    </location>
</feature>
<reference evidence="3 4" key="1">
    <citation type="journal article" date="2019" name="Int. J. Syst. Evol. Microbiol.">
        <title>The Global Catalogue of Microorganisms (GCM) 10K type strain sequencing project: providing services to taxonomists for standard genome sequencing and annotation.</title>
        <authorList>
            <consortium name="The Broad Institute Genomics Platform"/>
            <consortium name="The Broad Institute Genome Sequencing Center for Infectious Disease"/>
            <person name="Wu L."/>
            <person name="Ma J."/>
        </authorList>
    </citation>
    <scope>NUCLEOTIDE SEQUENCE [LARGE SCALE GENOMIC DNA]</scope>
    <source>
        <strain evidence="3 4">JCM 8201</strain>
    </source>
</reference>
<comment type="caution">
    <text evidence="3">The sequence shown here is derived from an EMBL/GenBank/DDBJ whole genome shotgun (WGS) entry which is preliminary data.</text>
</comment>
<gene>
    <name evidence="3" type="ORF">GCM10010439_28380</name>
</gene>
<dbReference type="EMBL" id="BAAATZ010000009">
    <property type="protein sequence ID" value="GAA2726287.1"/>
    <property type="molecule type" value="Genomic_DNA"/>
</dbReference>
<keyword evidence="2" id="KW-1133">Transmembrane helix</keyword>
<keyword evidence="2" id="KW-0812">Transmembrane</keyword>
<evidence type="ECO:0000313" key="3">
    <source>
        <dbReference type="EMBL" id="GAA2726287.1"/>
    </source>
</evidence>
<feature type="compositionally biased region" description="Polar residues" evidence="1">
    <location>
        <begin position="191"/>
        <end position="209"/>
    </location>
</feature>
<evidence type="ECO:0000256" key="2">
    <source>
        <dbReference type="SAM" id="Phobius"/>
    </source>
</evidence>
<organism evidence="3 4">
    <name type="scientific">Actinocorallia aurantiaca</name>
    <dbReference type="NCBI Taxonomy" id="46204"/>
    <lineage>
        <taxon>Bacteria</taxon>
        <taxon>Bacillati</taxon>
        <taxon>Actinomycetota</taxon>
        <taxon>Actinomycetes</taxon>
        <taxon>Streptosporangiales</taxon>
        <taxon>Thermomonosporaceae</taxon>
        <taxon>Actinocorallia</taxon>
    </lineage>
</organism>
<feature type="region of interest" description="Disordered" evidence="1">
    <location>
        <begin position="1"/>
        <end position="26"/>
    </location>
</feature>
<name>A0ABN3UBX2_9ACTN</name>
<feature type="transmembrane region" description="Helical" evidence="2">
    <location>
        <begin position="74"/>
        <end position="92"/>
    </location>
</feature>
<feature type="compositionally biased region" description="Basic and acidic residues" evidence="1">
    <location>
        <begin position="1"/>
        <end position="17"/>
    </location>
</feature>
<evidence type="ECO:0000313" key="4">
    <source>
        <dbReference type="Proteomes" id="UP001501842"/>
    </source>
</evidence>
<feature type="transmembrane region" description="Helical" evidence="2">
    <location>
        <begin position="99"/>
        <end position="120"/>
    </location>
</feature>
<proteinExistence type="predicted"/>
<keyword evidence="4" id="KW-1185">Reference proteome</keyword>
<sequence length="217" mass="22599">MATRTGREHGATAEETRTGGLPSLTEEERTSRLASKGAAISAGVLIIATLLPWVSVTFFSAATLSGVRIWEGRITLILAFLAGAAALAALYWRELSRNTLLLVSAVCGVLAFISTVIFGFRFRDALNIPAILGDTQALVLANAGVGLDTGWYLAMASGIALAALSIWGYLESRGERPSESVPGMEWVEPGTHQSPAQGAGDSSQSTGPHGSSPGERG</sequence>
<evidence type="ECO:0000256" key="1">
    <source>
        <dbReference type="SAM" id="MobiDB-lite"/>
    </source>
</evidence>
<protein>
    <submittedName>
        <fullName evidence="3">Uncharacterized protein</fullName>
    </submittedName>
</protein>
<dbReference type="Proteomes" id="UP001501842">
    <property type="component" value="Unassembled WGS sequence"/>
</dbReference>
<feature type="transmembrane region" description="Helical" evidence="2">
    <location>
        <begin position="38"/>
        <end position="62"/>
    </location>
</feature>